<reference evidence="2 3" key="1">
    <citation type="submission" date="2019-05" db="EMBL/GenBank/DDBJ databases">
        <title>Nakamurella sp. N5BH11, whole genome shotgun sequence.</title>
        <authorList>
            <person name="Tuo L."/>
        </authorList>
    </citation>
    <scope>NUCLEOTIDE SEQUENCE [LARGE SCALE GENOMIC DNA]</scope>
    <source>
        <strain evidence="2 3">N5BH11</strain>
    </source>
</reference>
<keyword evidence="3" id="KW-1185">Reference proteome</keyword>
<organism evidence="2 3">
    <name type="scientific">Nakamurella flava</name>
    <dbReference type="NCBI Taxonomy" id="2576308"/>
    <lineage>
        <taxon>Bacteria</taxon>
        <taxon>Bacillati</taxon>
        <taxon>Actinomycetota</taxon>
        <taxon>Actinomycetes</taxon>
        <taxon>Nakamurellales</taxon>
        <taxon>Nakamurellaceae</taxon>
        <taxon>Nakamurella</taxon>
    </lineage>
</organism>
<proteinExistence type="predicted"/>
<dbReference type="Proteomes" id="UP000306985">
    <property type="component" value="Unassembled WGS sequence"/>
</dbReference>
<dbReference type="Pfam" id="PF01872">
    <property type="entry name" value="RibD_C"/>
    <property type="match status" value="1"/>
</dbReference>
<gene>
    <name evidence="2" type="ORF">FDO65_20780</name>
</gene>
<evidence type="ECO:0000313" key="3">
    <source>
        <dbReference type="Proteomes" id="UP000306985"/>
    </source>
</evidence>
<dbReference type="OrthoDB" id="3471498at2"/>
<protein>
    <submittedName>
        <fullName evidence="2">Dihydrofolate reductase</fullName>
    </submittedName>
</protein>
<evidence type="ECO:0000259" key="1">
    <source>
        <dbReference type="Pfam" id="PF01872"/>
    </source>
</evidence>
<sequence length="190" mass="21136">MRRVTYSMSTSLDGFIVGPDGGFAWSEPDEEVFRTAQDELAGIGVILLGRRLYETMLYWETAEQDQDLSVIEREWAVSWRALPKIVFSRSLASVEGSNTRLATTDLVGEIERLRAEPVDTDIAIAGATLAASASMAGLIDEYRIRLYPILVGGGIPYFARDERTVPLDLVESRTLGGQVQYLRYRVIRAA</sequence>
<name>A0A4U6Q930_9ACTN</name>
<dbReference type="InterPro" id="IPR050765">
    <property type="entry name" value="Riboflavin_Biosynth_HTPR"/>
</dbReference>
<dbReference type="InterPro" id="IPR002734">
    <property type="entry name" value="RibDG_C"/>
</dbReference>
<dbReference type="RefSeq" id="WP_137451663.1">
    <property type="nucleotide sequence ID" value="NZ_SZZH01000007.1"/>
</dbReference>
<feature type="domain" description="Bacterial bifunctional deaminase-reductase C-terminal" evidence="1">
    <location>
        <begin position="3"/>
        <end position="180"/>
    </location>
</feature>
<dbReference type="EMBL" id="SZZH01000007">
    <property type="protein sequence ID" value="TKV56394.1"/>
    <property type="molecule type" value="Genomic_DNA"/>
</dbReference>
<comment type="caution">
    <text evidence="2">The sequence shown here is derived from an EMBL/GenBank/DDBJ whole genome shotgun (WGS) entry which is preliminary data.</text>
</comment>
<dbReference type="Gene3D" id="3.40.430.10">
    <property type="entry name" value="Dihydrofolate Reductase, subunit A"/>
    <property type="match status" value="1"/>
</dbReference>
<dbReference type="PANTHER" id="PTHR38011">
    <property type="entry name" value="DIHYDROFOLATE REDUCTASE FAMILY PROTEIN (AFU_ORTHOLOGUE AFUA_8G06820)"/>
    <property type="match status" value="1"/>
</dbReference>
<dbReference type="GO" id="GO:0008703">
    <property type="term" value="F:5-amino-6-(5-phosphoribosylamino)uracil reductase activity"/>
    <property type="evidence" value="ECO:0007669"/>
    <property type="project" value="InterPro"/>
</dbReference>
<evidence type="ECO:0000313" key="2">
    <source>
        <dbReference type="EMBL" id="TKV56394.1"/>
    </source>
</evidence>
<dbReference type="PANTHER" id="PTHR38011:SF11">
    <property type="entry name" value="2,5-DIAMINO-6-RIBOSYLAMINO-4(3H)-PYRIMIDINONE 5'-PHOSPHATE REDUCTASE"/>
    <property type="match status" value="1"/>
</dbReference>
<dbReference type="InterPro" id="IPR024072">
    <property type="entry name" value="DHFR-like_dom_sf"/>
</dbReference>
<dbReference type="GO" id="GO:0009231">
    <property type="term" value="P:riboflavin biosynthetic process"/>
    <property type="evidence" value="ECO:0007669"/>
    <property type="project" value="InterPro"/>
</dbReference>
<dbReference type="SUPFAM" id="SSF53597">
    <property type="entry name" value="Dihydrofolate reductase-like"/>
    <property type="match status" value="1"/>
</dbReference>
<accession>A0A4U6Q930</accession>
<dbReference type="AlphaFoldDB" id="A0A4U6Q930"/>